<dbReference type="OrthoDB" id="3786150at2759"/>
<feature type="compositionally biased region" description="Basic and acidic residues" evidence="1">
    <location>
        <begin position="523"/>
        <end position="541"/>
    </location>
</feature>
<feature type="compositionally biased region" description="Polar residues" evidence="1">
    <location>
        <begin position="141"/>
        <end position="151"/>
    </location>
</feature>
<keyword evidence="3" id="KW-1185">Reference proteome</keyword>
<protein>
    <submittedName>
        <fullName evidence="2">Uncharacterized protein</fullName>
    </submittedName>
</protein>
<evidence type="ECO:0000313" key="3">
    <source>
        <dbReference type="Proteomes" id="UP000799423"/>
    </source>
</evidence>
<reference evidence="2" key="1">
    <citation type="submission" date="2020-01" db="EMBL/GenBank/DDBJ databases">
        <authorList>
            <consortium name="DOE Joint Genome Institute"/>
            <person name="Haridas S."/>
            <person name="Albert R."/>
            <person name="Binder M."/>
            <person name="Bloem J."/>
            <person name="Labutti K."/>
            <person name="Salamov A."/>
            <person name="Andreopoulos B."/>
            <person name="Baker S.E."/>
            <person name="Barry K."/>
            <person name="Bills G."/>
            <person name="Bluhm B.H."/>
            <person name="Cannon C."/>
            <person name="Castanera R."/>
            <person name="Culley D.E."/>
            <person name="Daum C."/>
            <person name="Ezra D."/>
            <person name="Gonzalez J.B."/>
            <person name="Henrissat B."/>
            <person name="Kuo A."/>
            <person name="Liang C."/>
            <person name="Lipzen A."/>
            <person name="Lutzoni F."/>
            <person name="Magnuson J."/>
            <person name="Mondo S."/>
            <person name="Nolan M."/>
            <person name="Ohm R."/>
            <person name="Pangilinan J."/>
            <person name="Park H.-J."/>
            <person name="Ramirez L."/>
            <person name="Alfaro M."/>
            <person name="Sun H."/>
            <person name="Tritt A."/>
            <person name="Yoshinaga Y."/>
            <person name="Zwiers L.-H."/>
            <person name="Turgeon B.G."/>
            <person name="Goodwin S.B."/>
            <person name="Spatafora J.W."/>
            <person name="Crous P.W."/>
            <person name="Grigoriev I.V."/>
        </authorList>
    </citation>
    <scope>NUCLEOTIDE SEQUENCE</scope>
    <source>
        <strain evidence="2">IPT5</strain>
    </source>
</reference>
<dbReference type="Proteomes" id="UP000799423">
    <property type="component" value="Unassembled WGS sequence"/>
</dbReference>
<dbReference type="AlphaFoldDB" id="A0A6A7AR37"/>
<feature type="compositionally biased region" description="Low complexity" evidence="1">
    <location>
        <begin position="56"/>
        <end position="68"/>
    </location>
</feature>
<evidence type="ECO:0000313" key="2">
    <source>
        <dbReference type="EMBL" id="KAF2844817.1"/>
    </source>
</evidence>
<sequence>MSKRTAQSPLSEDEPSKKQKVASADASSKSPSPVAVLSPPTSPLSDVPENLVPPEKVVTTKKSTAAKKAVPKKVTTRKVAAPKKSTTGAVPVADTFEPWTPPQPTIPAPSPYWGIKPIMKRLNENDENSPEVADPLPHPSQPSARTSNAATNPPLWEDLGARFQRGSRYVKHLSTTAPANAASLPATIDQEAHLQIKLIDMRPTSKKDSTPRRTPITYHYGDDQKDTSGTKGNLRRRPKDWSNKQAVKCLNDRRAQAIGRICMDNSWSEQEREYLAHLFRDFPSASIWEVTARYNSRFLGDYIGATGGVDGYQSTGRTVESVRAQYLAHKPAYDCGKAPVGVREVKGKSVESKEVEKKMKEVVKTFGEPDKKLAKAYDEGRAMMANVRREEKREAEEEGERNARWNKEHGAELLELAGFREWYVEHQPTVHTPSQTSSPPARYSPQTTKDNQVAVYETEVQTETRVIKEIVGEDESVKQVATETVVETTTEAVEMTGTETVEAVSARPSPVRASSVASSNNASEKKRTASEVYQEKMKAISEDYEDDEEEEEEEEEELEREQSAS</sequence>
<feature type="compositionally biased region" description="Polar residues" evidence="1">
    <location>
        <begin position="1"/>
        <end position="10"/>
    </location>
</feature>
<feature type="compositionally biased region" description="Low complexity" evidence="1">
    <location>
        <begin position="21"/>
        <end position="45"/>
    </location>
</feature>
<dbReference type="EMBL" id="MU006362">
    <property type="protein sequence ID" value="KAF2844817.1"/>
    <property type="molecule type" value="Genomic_DNA"/>
</dbReference>
<feature type="compositionally biased region" description="Basic and acidic residues" evidence="1">
    <location>
        <begin position="202"/>
        <end position="211"/>
    </location>
</feature>
<gene>
    <name evidence="2" type="ORF">T440DRAFT_502849</name>
</gene>
<feature type="region of interest" description="Disordered" evidence="1">
    <location>
        <begin position="202"/>
        <end position="242"/>
    </location>
</feature>
<feature type="compositionally biased region" description="Low complexity" evidence="1">
    <location>
        <begin position="499"/>
        <end position="522"/>
    </location>
</feature>
<feature type="compositionally biased region" description="Pro residues" evidence="1">
    <location>
        <begin position="99"/>
        <end position="110"/>
    </location>
</feature>
<name>A0A6A7AR37_9PLEO</name>
<feature type="region of interest" description="Disordered" evidence="1">
    <location>
        <begin position="429"/>
        <end position="450"/>
    </location>
</feature>
<feature type="region of interest" description="Disordered" evidence="1">
    <location>
        <begin position="499"/>
        <end position="565"/>
    </location>
</feature>
<organism evidence="2 3">
    <name type="scientific">Plenodomus tracheiphilus IPT5</name>
    <dbReference type="NCBI Taxonomy" id="1408161"/>
    <lineage>
        <taxon>Eukaryota</taxon>
        <taxon>Fungi</taxon>
        <taxon>Dikarya</taxon>
        <taxon>Ascomycota</taxon>
        <taxon>Pezizomycotina</taxon>
        <taxon>Dothideomycetes</taxon>
        <taxon>Pleosporomycetidae</taxon>
        <taxon>Pleosporales</taxon>
        <taxon>Pleosporineae</taxon>
        <taxon>Leptosphaeriaceae</taxon>
        <taxon>Plenodomus</taxon>
    </lineage>
</organism>
<proteinExistence type="predicted"/>
<evidence type="ECO:0000256" key="1">
    <source>
        <dbReference type="SAM" id="MobiDB-lite"/>
    </source>
</evidence>
<accession>A0A6A7AR37</accession>
<feature type="compositionally biased region" description="Acidic residues" evidence="1">
    <location>
        <begin position="542"/>
        <end position="559"/>
    </location>
</feature>
<feature type="region of interest" description="Disordered" evidence="1">
    <location>
        <begin position="1"/>
        <end position="155"/>
    </location>
</feature>